<proteinExistence type="predicted"/>
<feature type="chain" id="PRO_5002469068" evidence="1">
    <location>
        <begin position="26"/>
        <end position="161"/>
    </location>
</feature>
<dbReference type="AlphaFoldDB" id="A0A0F4GWC1"/>
<keyword evidence="3" id="KW-1185">Reference proteome</keyword>
<keyword evidence="1" id="KW-0732">Signal</keyword>
<protein>
    <submittedName>
        <fullName evidence="2">Uncharacterized protein</fullName>
    </submittedName>
</protein>
<dbReference type="Proteomes" id="UP000033647">
    <property type="component" value="Unassembled WGS sequence"/>
</dbReference>
<accession>A0A0F4GWC1</accession>
<feature type="signal peptide" evidence="1">
    <location>
        <begin position="1"/>
        <end position="25"/>
    </location>
</feature>
<reference evidence="2 3" key="1">
    <citation type="submission" date="2015-03" db="EMBL/GenBank/DDBJ databases">
        <title>RNA-seq based gene annotation and comparative genomics of four Zymoseptoria species reveal species-specific pathogenicity related genes and transposable element activity.</title>
        <authorList>
            <person name="Grandaubert J."/>
            <person name="Bhattacharyya A."/>
            <person name="Stukenbrock E.H."/>
        </authorList>
    </citation>
    <scope>NUCLEOTIDE SEQUENCE [LARGE SCALE GENOMIC DNA]</scope>
    <source>
        <strain evidence="2 3">Zb18110</strain>
    </source>
</reference>
<name>A0A0F4GWC1_9PEZI</name>
<dbReference type="OrthoDB" id="10474397at2759"/>
<comment type="caution">
    <text evidence="2">The sequence shown here is derived from an EMBL/GenBank/DDBJ whole genome shotgun (WGS) entry which is preliminary data.</text>
</comment>
<sequence length="161" mass="17525">MKTSPIALTFSLLLATGMCNYVVQSLPNGKQVGVRPESKMDKRHNQFLWNPDNTAYCTDNSMCDDWCTVFPADDCMLASTHGFGCAQNNLCICFTTDPKASCECSYKRPMVDACLRGSSPLDVPDTSVTFCVWGDCDTNSPHDNSKGNGACNAEQDPCKAP</sequence>
<evidence type="ECO:0000313" key="2">
    <source>
        <dbReference type="EMBL" id="KJY01358.1"/>
    </source>
</evidence>
<dbReference type="EMBL" id="LAFY01000287">
    <property type="protein sequence ID" value="KJY01358.1"/>
    <property type="molecule type" value="Genomic_DNA"/>
</dbReference>
<organism evidence="2 3">
    <name type="scientific">Zymoseptoria brevis</name>
    <dbReference type="NCBI Taxonomy" id="1047168"/>
    <lineage>
        <taxon>Eukaryota</taxon>
        <taxon>Fungi</taxon>
        <taxon>Dikarya</taxon>
        <taxon>Ascomycota</taxon>
        <taxon>Pezizomycotina</taxon>
        <taxon>Dothideomycetes</taxon>
        <taxon>Dothideomycetidae</taxon>
        <taxon>Mycosphaerellales</taxon>
        <taxon>Mycosphaerellaceae</taxon>
        <taxon>Zymoseptoria</taxon>
    </lineage>
</organism>
<gene>
    <name evidence="2" type="ORF">TI39_contig295g00019</name>
</gene>
<evidence type="ECO:0000313" key="3">
    <source>
        <dbReference type="Proteomes" id="UP000033647"/>
    </source>
</evidence>
<evidence type="ECO:0000256" key="1">
    <source>
        <dbReference type="SAM" id="SignalP"/>
    </source>
</evidence>